<keyword evidence="2" id="KW-1185">Reference proteome</keyword>
<organism evidence="1 2">
    <name type="scientific">Pseudomonas abietaniphila</name>
    <dbReference type="NCBI Taxonomy" id="89065"/>
    <lineage>
        <taxon>Bacteria</taxon>
        <taxon>Pseudomonadati</taxon>
        <taxon>Pseudomonadota</taxon>
        <taxon>Gammaproteobacteria</taxon>
        <taxon>Pseudomonadales</taxon>
        <taxon>Pseudomonadaceae</taxon>
        <taxon>Pseudomonas</taxon>
    </lineage>
</organism>
<proteinExistence type="predicted"/>
<dbReference type="RefSeq" id="WP_074758298.1">
    <property type="nucleotide sequence ID" value="NZ_FNCO01000021.1"/>
</dbReference>
<name>A0A1G8R2P5_9PSED</name>
<dbReference type="EMBL" id="FNCO01000021">
    <property type="protein sequence ID" value="SDJ10670.1"/>
    <property type="molecule type" value="Genomic_DNA"/>
</dbReference>
<dbReference type="STRING" id="89065.SAMN05216605_121129"/>
<reference evidence="2" key="1">
    <citation type="submission" date="2016-10" db="EMBL/GenBank/DDBJ databases">
        <authorList>
            <person name="Varghese N."/>
            <person name="Submissions S."/>
        </authorList>
    </citation>
    <scope>NUCLEOTIDE SEQUENCE [LARGE SCALE GENOMIC DNA]</scope>
    <source>
        <strain evidence="2">ATCC 700689</strain>
    </source>
</reference>
<gene>
    <name evidence="1" type="ORF">SAMN05216605_121129</name>
</gene>
<evidence type="ECO:0000313" key="1">
    <source>
        <dbReference type="EMBL" id="SDJ10670.1"/>
    </source>
</evidence>
<sequence>MTVQGKMFKKTVVGVQAATSLAAKLIAESAFFQMTPFPEDEFEFAIKDDRASLLENSPVVSDKPVPDQVSGSKIVHSLKAAPYVAVFQHQLSRYEVFSDDDLDEYVGSAYTLSDCEAIAKADFES</sequence>
<evidence type="ECO:0000313" key="2">
    <source>
        <dbReference type="Proteomes" id="UP000182894"/>
    </source>
</evidence>
<dbReference type="AlphaFoldDB" id="A0A1G8R2P5"/>
<accession>A0A1G8R2P5</accession>
<dbReference type="Proteomes" id="UP000182894">
    <property type="component" value="Unassembled WGS sequence"/>
</dbReference>
<protein>
    <submittedName>
        <fullName evidence="1">Uncharacterized protein</fullName>
    </submittedName>
</protein>